<dbReference type="Proteomes" id="UP000004633">
    <property type="component" value="Unassembled WGS sequence"/>
</dbReference>
<keyword evidence="3" id="KW-1185">Reference proteome</keyword>
<gene>
    <name evidence="2" type="ORF">HMPREF9555_01720</name>
</gene>
<accession>E7N3Y0</accession>
<protein>
    <submittedName>
        <fullName evidence="2">Uncharacterized protein</fullName>
    </submittedName>
</protein>
<reference evidence="2 3" key="1">
    <citation type="submission" date="2010-08" db="EMBL/GenBank/DDBJ databases">
        <authorList>
            <person name="Weinstock G."/>
            <person name="Sodergren E."/>
            <person name="Clifton S."/>
            <person name="Fulton L."/>
            <person name="Fulton B."/>
            <person name="Courtney L."/>
            <person name="Fronick C."/>
            <person name="Harrison M."/>
            <person name="Strong C."/>
            <person name="Farmer C."/>
            <person name="Delahaunty K."/>
            <person name="Markovic C."/>
            <person name="Hall O."/>
            <person name="Minx P."/>
            <person name="Tomlinson C."/>
            <person name="Mitreva M."/>
            <person name="Hou S."/>
            <person name="Chen J."/>
            <person name="Wollam A."/>
            <person name="Pepin K.H."/>
            <person name="Johnson M."/>
            <person name="Bhonagiri V."/>
            <person name="Zhang X."/>
            <person name="Suruliraj S."/>
            <person name="Warren W."/>
            <person name="Chinwalla A."/>
            <person name="Mardis E.R."/>
            <person name="Wilson R.K."/>
        </authorList>
    </citation>
    <scope>NUCLEOTIDE SEQUENCE [LARGE SCALE GENOMIC DNA]</scope>
    <source>
        <strain evidence="2 3">F0399</strain>
    </source>
</reference>
<dbReference type="EMBL" id="AECV01000037">
    <property type="protein sequence ID" value="EFW29101.1"/>
    <property type="molecule type" value="Genomic_DNA"/>
</dbReference>
<name>E7N3Y0_9FIRM</name>
<feature type="transmembrane region" description="Helical" evidence="1">
    <location>
        <begin position="36"/>
        <end position="56"/>
    </location>
</feature>
<keyword evidence="1" id="KW-1133">Transmembrane helix</keyword>
<dbReference type="AlphaFoldDB" id="E7N3Y0"/>
<keyword evidence="1" id="KW-0472">Membrane</keyword>
<sequence length="74" mass="8539">MFPFSETFSSSWNGFIIARELINCKHFYVKNFIPDYNFHLIFSVLYTVLISVKAVFGTTPSKTLKNICIYCSGQ</sequence>
<evidence type="ECO:0000313" key="2">
    <source>
        <dbReference type="EMBL" id="EFW29101.1"/>
    </source>
</evidence>
<proteinExistence type="predicted"/>
<keyword evidence="1" id="KW-0812">Transmembrane</keyword>
<evidence type="ECO:0000313" key="3">
    <source>
        <dbReference type="Proteomes" id="UP000004633"/>
    </source>
</evidence>
<dbReference type="HOGENOM" id="CLU_2685766_0_0_9"/>
<comment type="caution">
    <text evidence="2">The sequence shown here is derived from an EMBL/GenBank/DDBJ whole genome shotgun (WGS) entry which is preliminary data.</text>
</comment>
<organism evidence="2 3">
    <name type="scientific">Selenomonas artemidis F0399</name>
    <dbReference type="NCBI Taxonomy" id="749551"/>
    <lineage>
        <taxon>Bacteria</taxon>
        <taxon>Bacillati</taxon>
        <taxon>Bacillota</taxon>
        <taxon>Negativicutes</taxon>
        <taxon>Selenomonadales</taxon>
        <taxon>Selenomonadaceae</taxon>
        <taxon>Selenomonas</taxon>
    </lineage>
</organism>
<evidence type="ECO:0000256" key="1">
    <source>
        <dbReference type="SAM" id="Phobius"/>
    </source>
</evidence>